<feature type="region of interest" description="Disordered" evidence="1">
    <location>
        <begin position="36"/>
        <end position="55"/>
    </location>
</feature>
<dbReference type="EMBL" id="JAHBCI010000005">
    <property type="protein sequence ID" value="KAG9501897.1"/>
    <property type="molecule type" value="Genomic_DNA"/>
</dbReference>
<evidence type="ECO:0000256" key="1">
    <source>
        <dbReference type="SAM" id="MobiDB-lite"/>
    </source>
</evidence>
<dbReference type="Proteomes" id="UP000827133">
    <property type="component" value="Unassembled WGS sequence"/>
</dbReference>
<dbReference type="AlphaFoldDB" id="A0A9P8DHL2"/>
<name>A0A9P8DHL2_9HYPO</name>
<accession>A0A9P8DHL2</accession>
<protein>
    <submittedName>
        <fullName evidence="2">Uncharacterized protein</fullName>
    </submittedName>
</protein>
<dbReference type="GeneID" id="68315454"/>
<sequence>MSLAVLLSLDHSVGGYIDMSGFLTYQDDLKSVVNDKVDSDNPFSHPSEPQDTTVDASAVKAQELKEIFWILAPYTTLPKGRQRARLQSFLALGRQTRRYHVRWESVQYNFCRIQGIRLNGSAMKTKVTGTRSTMK</sequence>
<dbReference type="RefSeq" id="XP_044680897.1">
    <property type="nucleotide sequence ID" value="XM_044825240.1"/>
</dbReference>
<reference evidence="2" key="1">
    <citation type="journal article" date="2021" name="Mol. Plant Microbe Interact.">
        <title>Telomere to telomere genome assembly of Fusarium musae F31, causal agent of crown rot disease of banana.</title>
        <authorList>
            <person name="Degradi L."/>
            <person name="Tava V."/>
            <person name="Kunova A."/>
            <person name="Cortesi P."/>
            <person name="Saracchi M."/>
            <person name="Pasquali M."/>
        </authorList>
    </citation>
    <scope>NUCLEOTIDE SEQUENCE</scope>
    <source>
        <strain evidence="2">F31</strain>
    </source>
</reference>
<evidence type="ECO:0000313" key="3">
    <source>
        <dbReference type="Proteomes" id="UP000827133"/>
    </source>
</evidence>
<keyword evidence="3" id="KW-1185">Reference proteome</keyword>
<gene>
    <name evidence="2" type="ORF">J7337_007598</name>
</gene>
<organism evidence="2 3">
    <name type="scientific">Fusarium musae</name>
    <dbReference type="NCBI Taxonomy" id="1042133"/>
    <lineage>
        <taxon>Eukaryota</taxon>
        <taxon>Fungi</taxon>
        <taxon>Dikarya</taxon>
        <taxon>Ascomycota</taxon>
        <taxon>Pezizomycotina</taxon>
        <taxon>Sordariomycetes</taxon>
        <taxon>Hypocreomycetidae</taxon>
        <taxon>Hypocreales</taxon>
        <taxon>Nectriaceae</taxon>
        <taxon>Fusarium</taxon>
    </lineage>
</organism>
<evidence type="ECO:0000313" key="2">
    <source>
        <dbReference type="EMBL" id="KAG9501897.1"/>
    </source>
</evidence>
<feature type="compositionally biased region" description="Polar residues" evidence="1">
    <location>
        <begin position="41"/>
        <end position="55"/>
    </location>
</feature>
<dbReference type="KEGG" id="fmu:J7337_007598"/>
<proteinExistence type="predicted"/>
<comment type="caution">
    <text evidence="2">The sequence shown here is derived from an EMBL/GenBank/DDBJ whole genome shotgun (WGS) entry which is preliminary data.</text>
</comment>